<evidence type="ECO:0000259" key="2">
    <source>
        <dbReference type="Pfam" id="PF16694"/>
    </source>
</evidence>
<dbReference type="Proteomes" id="UP001429564">
    <property type="component" value="Unassembled WGS sequence"/>
</dbReference>
<dbReference type="InterPro" id="IPR038142">
    <property type="entry name" value="Cytochrome_P460_sp"/>
</dbReference>
<gene>
    <name evidence="3" type="ORF">DL239_19945</name>
</gene>
<evidence type="ECO:0000256" key="1">
    <source>
        <dbReference type="SAM" id="SignalP"/>
    </source>
</evidence>
<dbReference type="EMBL" id="QHLQ01000032">
    <property type="protein sequence ID" value="NIZ63242.1"/>
    <property type="molecule type" value="Genomic_DNA"/>
</dbReference>
<accession>A0ABX0WD67</accession>
<name>A0ABX0WD67_9RHOB</name>
<dbReference type="InterPro" id="IPR032033">
    <property type="entry name" value="Cytochrome_P460"/>
</dbReference>
<sequence length="196" mass="21601">MTNKLRYGFAAMLSAIVLAAGMMSPPAVAQDKAGWQPKWTEDGQLVLPGGYRKWVYLGSPLTPNGLNDGEAGFPEFHNVYIQPEAFAIYEETGEFAEGTILLKELQLVAEPQEDDGSRYEVSGRGYFPGAYNGIDIAVKDSSRFAESQNWGYFNFGHHAPPYAETAAAAPTSACAQCHIDNADRDMVFTRFYRLLN</sequence>
<dbReference type="Gene3D" id="3.50.70.20">
    <property type="entry name" value="Cytochrome P460"/>
    <property type="match status" value="1"/>
</dbReference>
<dbReference type="RefSeq" id="WP_167685835.1">
    <property type="nucleotide sequence ID" value="NZ_QHLQ01000032.1"/>
</dbReference>
<proteinExistence type="predicted"/>
<comment type="caution">
    <text evidence="3">The sequence shown here is derived from an EMBL/GenBank/DDBJ whole genome shotgun (WGS) entry which is preliminary data.</text>
</comment>
<dbReference type="Pfam" id="PF16694">
    <property type="entry name" value="Cytochrome_P460"/>
    <property type="match status" value="1"/>
</dbReference>
<evidence type="ECO:0000313" key="4">
    <source>
        <dbReference type="Proteomes" id="UP001429564"/>
    </source>
</evidence>
<keyword evidence="4" id="KW-1185">Reference proteome</keyword>
<reference evidence="3 4" key="1">
    <citation type="submission" date="2018-05" db="EMBL/GenBank/DDBJ databases">
        <authorList>
            <person name="Zhang Y.-J."/>
        </authorList>
    </citation>
    <scope>NUCLEOTIDE SEQUENCE [LARGE SCALE GENOMIC DNA]</scope>
    <source>
        <strain evidence="3 4">CY04</strain>
    </source>
</reference>
<organism evidence="3 4">
    <name type="scientific">Parasedimentitalea denitrificans</name>
    <dbReference type="NCBI Taxonomy" id="2211118"/>
    <lineage>
        <taxon>Bacteria</taxon>
        <taxon>Pseudomonadati</taxon>
        <taxon>Pseudomonadota</taxon>
        <taxon>Alphaproteobacteria</taxon>
        <taxon>Rhodobacterales</taxon>
        <taxon>Paracoccaceae</taxon>
        <taxon>Parasedimentitalea</taxon>
    </lineage>
</organism>
<dbReference type="CDD" id="cd20751">
    <property type="entry name" value="cyt_P460_Ne-like"/>
    <property type="match status" value="1"/>
</dbReference>
<protein>
    <submittedName>
        <fullName evidence="3">Chain A cytochrome P460</fullName>
    </submittedName>
</protein>
<feature type="domain" description="Cytochrome P460" evidence="2">
    <location>
        <begin position="48"/>
        <end position="189"/>
    </location>
</feature>
<feature type="signal peptide" evidence="1">
    <location>
        <begin position="1"/>
        <end position="29"/>
    </location>
</feature>
<evidence type="ECO:0000313" key="3">
    <source>
        <dbReference type="EMBL" id="NIZ63242.1"/>
    </source>
</evidence>
<keyword evidence="1" id="KW-0732">Signal</keyword>
<feature type="chain" id="PRO_5045302925" evidence="1">
    <location>
        <begin position="30"/>
        <end position="196"/>
    </location>
</feature>